<organism evidence="6 7">
    <name type="scientific">Pseudanabaena frigida</name>
    <dbReference type="NCBI Taxonomy" id="945775"/>
    <lineage>
        <taxon>Bacteria</taxon>
        <taxon>Bacillati</taxon>
        <taxon>Cyanobacteriota</taxon>
        <taxon>Cyanophyceae</taxon>
        <taxon>Pseudanabaenales</taxon>
        <taxon>Pseudanabaenaceae</taxon>
        <taxon>Pseudanabaena</taxon>
    </lineage>
</organism>
<name>A0A2W4W607_9CYAN</name>
<feature type="domain" description="RNA polymerase sigma-70" evidence="5">
    <location>
        <begin position="80"/>
        <end position="93"/>
    </location>
</feature>
<dbReference type="Pfam" id="PF04542">
    <property type="entry name" value="Sigma70_r2"/>
    <property type="match status" value="1"/>
</dbReference>
<keyword evidence="1" id="KW-0805">Transcription regulation</keyword>
<evidence type="ECO:0000256" key="4">
    <source>
        <dbReference type="ARBA" id="ARBA00023163"/>
    </source>
</evidence>
<accession>A0A2W4W607</accession>
<dbReference type="SUPFAM" id="SSF88946">
    <property type="entry name" value="Sigma2 domain of RNA polymerase sigma factors"/>
    <property type="match status" value="1"/>
</dbReference>
<dbReference type="GO" id="GO:0016987">
    <property type="term" value="F:sigma factor activity"/>
    <property type="evidence" value="ECO:0007669"/>
    <property type="project" value="UniProtKB-KW"/>
</dbReference>
<dbReference type="AlphaFoldDB" id="A0A2W4W607"/>
<gene>
    <name evidence="6" type="ORF">DCF19_18990</name>
</gene>
<dbReference type="InterPro" id="IPR000943">
    <property type="entry name" value="RNA_pol_sigma70"/>
</dbReference>
<dbReference type="NCBIfam" id="TIGR02937">
    <property type="entry name" value="sigma70-ECF"/>
    <property type="match status" value="1"/>
</dbReference>
<dbReference type="PANTHER" id="PTHR30385:SF4">
    <property type="entry name" value="RNA POLYMERASE SIGMA-E FACTOR"/>
    <property type="match status" value="1"/>
</dbReference>
<dbReference type="InterPro" id="IPR007624">
    <property type="entry name" value="RNA_pol_sigma70_r3"/>
</dbReference>
<evidence type="ECO:0000313" key="7">
    <source>
        <dbReference type="Proteomes" id="UP000249467"/>
    </source>
</evidence>
<dbReference type="GO" id="GO:0003677">
    <property type="term" value="F:DNA binding"/>
    <property type="evidence" value="ECO:0007669"/>
    <property type="project" value="UniProtKB-KW"/>
</dbReference>
<dbReference type="InterPro" id="IPR013324">
    <property type="entry name" value="RNA_pol_sigma_r3/r4-like"/>
</dbReference>
<proteinExistence type="predicted"/>
<dbReference type="Pfam" id="PF04539">
    <property type="entry name" value="Sigma70_r3"/>
    <property type="match status" value="1"/>
</dbReference>
<dbReference type="Gene3D" id="1.20.120.1810">
    <property type="match status" value="1"/>
</dbReference>
<dbReference type="Gene3D" id="1.20.140.160">
    <property type="match status" value="1"/>
</dbReference>
<reference evidence="6 7" key="1">
    <citation type="submission" date="2018-04" db="EMBL/GenBank/DDBJ databases">
        <authorList>
            <person name="Go L.Y."/>
            <person name="Mitchell J.A."/>
        </authorList>
    </citation>
    <scope>NUCLEOTIDE SEQUENCE [LARGE SCALE GENOMIC DNA]</scope>
    <source>
        <strain evidence="6">ULC066bin1</strain>
    </source>
</reference>
<dbReference type="GO" id="GO:0006352">
    <property type="term" value="P:DNA-templated transcription initiation"/>
    <property type="evidence" value="ECO:0007669"/>
    <property type="project" value="InterPro"/>
</dbReference>
<dbReference type="CDD" id="cd06171">
    <property type="entry name" value="Sigma70_r4"/>
    <property type="match status" value="1"/>
</dbReference>
<dbReference type="InterPro" id="IPR013325">
    <property type="entry name" value="RNA_pol_sigma_r2"/>
</dbReference>
<dbReference type="NCBIfam" id="NF005644">
    <property type="entry name" value="PRK07408.1"/>
    <property type="match status" value="1"/>
</dbReference>
<reference evidence="6 7" key="2">
    <citation type="submission" date="2018-06" db="EMBL/GenBank/DDBJ databases">
        <title>Metagenomic assembly of (sub)arctic Cyanobacteria and their associated microbiome from non-axenic cultures.</title>
        <authorList>
            <person name="Baurain D."/>
        </authorList>
    </citation>
    <scope>NUCLEOTIDE SEQUENCE [LARGE SCALE GENOMIC DNA]</scope>
    <source>
        <strain evidence="6">ULC066bin1</strain>
    </source>
</reference>
<comment type="caution">
    <text evidence="6">The sequence shown here is derived from an EMBL/GenBank/DDBJ whole genome shotgun (WGS) entry which is preliminary data.</text>
</comment>
<keyword evidence="4" id="KW-0804">Transcription</keyword>
<evidence type="ECO:0000256" key="1">
    <source>
        <dbReference type="ARBA" id="ARBA00023015"/>
    </source>
</evidence>
<keyword evidence="2" id="KW-0731">Sigma factor</keyword>
<evidence type="ECO:0000313" key="6">
    <source>
        <dbReference type="EMBL" id="PZO37419.1"/>
    </source>
</evidence>
<dbReference type="InterPro" id="IPR007630">
    <property type="entry name" value="RNA_pol_sigma70_r4"/>
</dbReference>
<keyword evidence="3" id="KW-0238">DNA-binding</keyword>
<evidence type="ECO:0000259" key="5">
    <source>
        <dbReference type="PROSITE" id="PS00715"/>
    </source>
</evidence>
<evidence type="ECO:0000256" key="2">
    <source>
        <dbReference type="ARBA" id="ARBA00023082"/>
    </source>
</evidence>
<dbReference type="InterPro" id="IPR014284">
    <property type="entry name" value="RNA_pol_sigma-70_dom"/>
</dbReference>
<dbReference type="InterPro" id="IPR007627">
    <property type="entry name" value="RNA_pol_sigma70_r2"/>
</dbReference>
<dbReference type="PROSITE" id="PS00715">
    <property type="entry name" value="SIGMA70_1"/>
    <property type="match status" value="1"/>
</dbReference>
<dbReference type="PANTHER" id="PTHR30385">
    <property type="entry name" value="SIGMA FACTOR F FLAGELLAR"/>
    <property type="match status" value="1"/>
</dbReference>
<dbReference type="EMBL" id="QBML01000031">
    <property type="protein sequence ID" value="PZO37419.1"/>
    <property type="molecule type" value="Genomic_DNA"/>
</dbReference>
<evidence type="ECO:0000256" key="3">
    <source>
        <dbReference type="ARBA" id="ARBA00023125"/>
    </source>
</evidence>
<sequence length="280" mass="31916">MTTATLTLQSDILTQSGSSYTHNKVREFSAADKTTTLELLKQYRKAPSAYLRDRIVRLNIGLVKKEVHFWADRHSELYDDLLQVGSLGLIGSVDRFELNRGYAFSSFAVRYIRGEIQHYLRDKSSSVRIPRRWMDLQQQAVRVMQKLRNTLQREPSTQEVANALGVTLSEWQEAKLACQNRAPLSLDAPIRCEEEDSASIGDLVADPKSNMQLQQDEKFRLQQALALLEQRTREIVEFVFIEDLPQREVAKMLGVSAVTISRQLKKGLSTLRCVLEAEAC</sequence>
<dbReference type="SUPFAM" id="SSF88659">
    <property type="entry name" value="Sigma3 and sigma4 domains of RNA polymerase sigma factors"/>
    <property type="match status" value="2"/>
</dbReference>
<dbReference type="Pfam" id="PF04545">
    <property type="entry name" value="Sigma70_r4"/>
    <property type="match status" value="1"/>
</dbReference>
<protein>
    <submittedName>
        <fullName evidence="6">RNA polymerase subunit sigma</fullName>
    </submittedName>
</protein>
<dbReference type="Proteomes" id="UP000249467">
    <property type="component" value="Unassembled WGS sequence"/>
</dbReference>